<evidence type="ECO:0000259" key="2">
    <source>
        <dbReference type="Pfam" id="PF07940"/>
    </source>
</evidence>
<dbReference type="InterPro" id="IPR012480">
    <property type="entry name" value="Hepar_II_III_C"/>
</dbReference>
<evidence type="ECO:0000313" key="4">
    <source>
        <dbReference type="Proteomes" id="UP001519287"/>
    </source>
</evidence>
<gene>
    <name evidence="3" type="ORF">J2Z66_003068</name>
</gene>
<keyword evidence="4" id="KW-1185">Reference proteome</keyword>
<dbReference type="InterPro" id="IPR008929">
    <property type="entry name" value="Chondroitin_lyas"/>
</dbReference>
<evidence type="ECO:0000313" key="3">
    <source>
        <dbReference type="EMBL" id="MBP1991461.1"/>
    </source>
</evidence>
<evidence type="ECO:0000256" key="1">
    <source>
        <dbReference type="ARBA" id="ARBA00004196"/>
    </source>
</evidence>
<organism evidence="3 4">
    <name type="scientific">Paenibacillus eucommiae</name>
    <dbReference type="NCBI Taxonomy" id="1355755"/>
    <lineage>
        <taxon>Bacteria</taxon>
        <taxon>Bacillati</taxon>
        <taxon>Bacillota</taxon>
        <taxon>Bacilli</taxon>
        <taxon>Bacillales</taxon>
        <taxon>Paenibacillaceae</taxon>
        <taxon>Paenibacillus</taxon>
    </lineage>
</organism>
<name>A0ABS4IV44_9BACL</name>
<comment type="caution">
    <text evidence="3">The sequence shown here is derived from an EMBL/GenBank/DDBJ whole genome shotgun (WGS) entry which is preliminary data.</text>
</comment>
<dbReference type="Proteomes" id="UP001519287">
    <property type="component" value="Unassembled WGS sequence"/>
</dbReference>
<reference evidence="3 4" key="1">
    <citation type="submission" date="2021-03" db="EMBL/GenBank/DDBJ databases">
        <title>Genomic Encyclopedia of Type Strains, Phase IV (KMG-IV): sequencing the most valuable type-strain genomes for metagenomic binning, comparative biology and taxonomic classification.</title>
        <authorList>
            <person name="Goeker M."/>
        </authorList>
    </citation>
    <scope>NUCLEOTIDE SEQUENCE [LARGE SCALE GENOMIC DNA]</scope>
    <source>
        <strain evidence="3 4">DSM 26048</strain>
    </source>
</reference>
<dbReference type="Pfam" id="PF07940">
    <property type="entry name" value="Hepar_II_III_C"/>
    <property type="match status" value="1"/>
</dbReference>
<sequence>MNGVKTLSAFYPDNLLLAIKRNAESHEWAAAEVGHIEEAAAYWSQLSDEELWQLMFGSTISRSWFVWSDGCCPSCRQDVPLFQWGMNAFEHPWKTQCPHCRELFPKNDFHRYYRSGLDQEGIFQQKLADRRLLHHEAYPDPSHPLHLFGVDDGEGYVDAETGHRWRFIGAYLIFGQWKQLIVNGIVKLADAYVASGNVVYARKAGILLDRVADLYPTFDFGEQGVMYEGPARSGYVSTWHDACMETKEIALAYDKVVEGMRQDEQLVVFLRSKALLSGLANGKQSAALIQSNIEERILRDALVSLDKIYCNYPQTEITVAIIRTILDWSESWESRESITAAVYAMLKQATAVDGVTGEKGLANYTPYTINALAEMLALYDRLDADFLEHTLTAIPQLKQTFRFFMDTLCLEQQYYPQVGDSGEFAKPAGSYKGVQMLAEFRVQPSMYRFLWKLYQITGDKAYAKILYLENGRSIAKLPYDLGASDFAEIQQEILHIVEEEGEGLLIGSMNKQQWHLAILRSGTGSHSRALWVAYDSLGNHGHYNGMTIGLFAHGLDLLPDFGYPPLHFGQGWVNPKVLWYYMTASHNTVVVDGKNHEPTTSGSTTMWLESDGCQLIRVSGPEIIGGQQFERTLALMDISEEHSYVLDIFRVTGGKDHAKFVYAHPGELTTRGLSVLPAPDYGHGSLLRNFQADTAAKPGWSADWLVEDMHRVRGDAPRVHLKHTELTYGAEAHLAEAWMNAGGQQVKQERWIPSLMVRRQIQDSGAVADAANTADVTGAASATDAPLSSTFVSIIEPYEGTSQIVNIRRLTLFDGQGKEFDDREVAVEIQLAAGQTDLIISLDSENPLGSRSGRSGSVFVREDWDVEFTGEFCHIRRTKAGIERVVLGNATSLRVDGHDIRLQTQTECVELISVEGKLQVI</sequence>
<proteinExistence type="predicted"/>
<accession>A0ABS4IV44</accession>
<dbReference type="RefSeq" id="WP_209972223.1">
    <property type="nucleotide sequence ID" value="NZ_JAGGLB010000009.1"/>
</dbReference>
<feature type="domain" description="Heparinase II/III-like C-terminal" evidence="2">
    <location>
        <begin position="534"/>
        <end position="599"/>
    </location>
</feature>
<comment type="subcellular location">
    <subcellularLocation>
        <location evidence="1">Cell envelope</location>
    </subcellularLocation>
</comment>
<dbReference type="Gene3D" id="2.70.98.70">
    <property type="match status" value="1"/>
</dbReference>
<dbReference type="EMBL" id="JAGGLB010000009">
    <property type="protein sequence ID" value="MBP1991461.1"/>
    <property type="molecule type" value="Genomic_DNA"/>
</dbReference>
<protein>
    <recommendedName>
        <fullName evidence="2">Heparinase II/III-like C-terminal domain-containing protein</fullName>
    </recommendedName>
</protein>
<dbReference type="Gene3D" id="1.50.10.100">
    <property type="entry name" value="Chondroitin AC/alginate lyase"/>
    <property type="match status" value="1"/>
</dbReference>